<comment type="caution">
    <text evidence="1">The sequence shown here is derived from an EMBL/GenBank/DDBJ whole genome shotgun (WGS) entry which is preliminary data.</text>
</comment>
<proteinExistence type="predicted"/>
<protein>
    <recommendedName>
        <fullName evidence="3">Dockerin domain-containing protein</fullName>
    </recommendedName>
</protein>
<sequence>MPDVLAASGEQVLAPTVVSQAVQAGENVVLTIRYATGNGSDARTSGLGVGVHYDANRLVFTGFSDVYQDLQTLSGNSAAALIGRDSVPRVDEEDRDRDSTTNRMVGLAWVGLDGRWPDQGVTLPMELFKVHFRVSAGAQGTTTVRLSSLGTANGYDLTATSAEVSATPSAYVVLDVDHSGRVDATDGLLIQRRLTGADLIDSDVRLPTGETNRSVVERVDELRVYLDVDRSGQVDATDGLLMVRRLNGADILDSGLLLSDPQSNATVISHIDVLK</sequence>
<evidence type="ECO:0008006" key="3">
    <source>
        <dbReference type="Google" id="ProtNLM"/>
    </source>
</evidence>
<dbReference type="Pfam" id="PF00404">
    <property type="entry name" value="Dockerin_1"/>
    <property type="match status" value="1"/>
</dbReference>
<accession>A0ABQ0C6L9</accession>
<reference evidence="1 2" key="1">
    <citation type="submission" date="2024-05" db="EMBL/GenBank/DDBJ databases">
        <authorList>
            <consortium name="Candidatus Magnetaquicoccaceae bacterium FCR-1 genome sequencing consortium"/>
            <person name="Shimoshige H."/>
            <person name="Shimamura S."/>
            <person name="Taoka A."/>
            <person name="Kobayashi H."/>
            <person name="Maekawa T."/>
        </authorList>
    </citation>
    <scope>NUCLEOTIDE SEQUENCE [LARGE SCALE GENOMIC DNA]</scope>
    <source>
        <strain evidence="1 2">FCR-1</strain>
    </source>
</reference>
<evidence type="ECO:0000313" key="1">
    <source>
        <dbReference type="EMBL" id="GAB0056529.1"/>
    </source>
</evidence>
<dbReference type="Gene3D" id="2.60.40.680">
    <property type="match status" value="1"/>
</dbReference>
<dbReference type="PROSITE" id="PS00448">
    <property type="entry name" value="CLOS_CELLULOSOME_RPT"/>
    <property type="match status" value="2"/>
</dbReference>
<name>A0ABQ0C6L9_9PROT</name>
<organism evidence="1 2">
    <name type="scientific">Candidatus Magnetaquiglobus chichijimensis</name>
    <dbReference type="NCBI Taxonomy" id="3141448"/>
    <lineage>
        <taxon>Bacteria</taxon>
        <taxon>Pseudomonadati</taxon>
        <taxon>Pseudomonadota</taxon>
        <taxon>Magnetococcia</taxon>
        <taxon>Magnetococcales</taxon>
        <taxon>Candidatus Magnetaquicoccaceae</taxon>
        <taxon>Candidatus Magnetaquiglobus</taxon>
    </lineage>
</organism>
<dbReference type="InterPro" id="IPR002105">
    <property type="entry name" value="Dockerin_1_rpt"/>
</dbReference>
<evidence type="ECO:0000313" key="2">
    <source>
        <dbReference type="Proteomes" id="UP001628193"/>
    </source>
</evidence>
<dbReference type="Proteomes" id="UP001628193">
    <property type="component" value="Unassembled WGS sequence"/>
</dbReference>
<keyword evidence="2" id="KW-1185">Reference proteome</keyword>
<dbReference type="EMBL" id="BAAFGK010000002">
    <property type="protein sequence ID" value="GAB0056529.1"/>
    <property type="molecule type" value="Genomic_DNA"/>
</dbReference>
<reference evidence="1 2" key="2">
    <citation type="submission" date="2024-09" db="EMBL/GenBank/DDBJ databases">
        <title>Draft genome sequence of Candidatus Magnetaquicoccaceae bacterium FCR-1.</title>
        <authorList>
            <person name="Shimoshige H."/>
            <person name="Shimamura S."/>
            <person name="Taoka A."/>
            <person name="Kobayashi H."/>
            <person name="Maekawa T."/>
        </authorList>
    </citation>
    <scope>NUCLEOTIDE SEQUENCE [LARGE SCALE GENOMIC DNA]</scope>
    <source>
        <strain evidence="1 2">FCR-1</strain>
    </source>
</reference>
<gene>
    <name evidence="1" type="ORF">SIID45300_00837</name>
</gene>